<proteinExistence type="predicted"/>
<reference evidence="4" key="1">
    <citation type="submission" date="2014-08" db="EMBL/GenBank/DDBJ databases">
        <authorList>
            <person name="Sharma Rahul"/>
            <person name="Thines Marco"/>
        </authorList>
    </citation>
    <scope>NUCLEOTIDE SEQUENCE</scope>
</reference>
<dbReference type="PROSITE" id="PS51083">
    <property type="entry name" value="ZF_HIT"/>
    <property type="match status" value="1"/>
</dbReference>
<dbReference type="Pfam" id="PF04438">
    <property type="entry name" value="zf-HIT"/>
    <property type="match status" value="1"/>
</dbReference>
<keyword evidence="1" id="KW-0863">Zinc-finger</keyword>
<evidence type="ECO:0000259" key="3">
    <source>
        <dbReference type="PROSITE" id="PS51083"/>
    </source>
</evidence>
<dbReference type="GO" id="GO:0008270">
    <property type="term" value="F:zinc ion binding"/>
    <property type="evidence" value="ECO:0007669"/>
    <property type="project" value="UniProtKB-UniRule"/>
</dbReference>
<dbReference type="CDD" id="cd23024">
    <property type="entry name" value="zf-HIT_ZNHIT2-3"/>
    <property type="match status" value="1"/>
</dbReference>
<protein>
    <submittedName>
        <fullName evidence="4">Predicted Zn-finger protein</fullName>
    </submittedName>
</protein>
<feature type="region of interest" description="Disordered" evidence="2">
    <location>
        <begin position="112"/>
        <end position="134"/>
    </location>
</feature>
<dbReference type="PANTHER" id="PTHR15555:SF0">
    <property type="entry name" value="ZINC FINGER HIT DOMAIN-CONTAINING PROTEIN 2"/>
    <property type="match status" value="1"/>
</dbReference>
<dbReference type="SUPFAM" id="SSF144232">
    <property type="entry name" value="HIT/MYND zinc finger-like"/>
    <property type="match status" value="1"/>
</dbReference>
<feature type="domain" description="HIT-type" evidence="3">
    <location>
        <begin position="34"/>
        <end position="68"/>
    </location>
</feature>
<organism evidence="4">
    <name type="scientific">Phaffia rhodozyma</name>
    <name type="common">Yeast</name>
    <name type="synonym">Xanthophyllomyces dendrorhous</name>
    <dbReference type="NCBI Taxonomy" id="264483"/>
    <lineage>
        <taxon>Eukaryota</taxon>
        <taxon>Fungi</taxon>
        <taxon>Dikarya</taxon>
        <taxon>Basidiomycota</taxon>
        <taxon>Agaricomycotina</taxon>
        <taxon>Tremellomycetes</taxon>
        <taxon>Cystofilobasidiales</taxon>
        <taxon>Mrakiaceae</taxon>
        <taxon>Phaffia</taxon>
    </lineage>
</organism>
<evidence type="ECO:0000256" key="2">
    <source>
        <dbReference type="SAM" id="MobiDB-lite"/>
    </source>
</evidence>
<dbReference type="Gene3D" id="3.30.60.190">
    <property type="match status" value="1"/>
</dbReference>
<name>A0A0F7SP30_PHARH</name>
<keyword evidence="1" id="KW-0479">Metal-binding</keyword>
<dbReference type="InterPro" id="IPR007529">
    <property type="entry name" value="Znf_HIT"/>
</dbReference>
<evidence type="ECO:0000313" key="4">
    <source>
        <dbReference type="EMBL" id="CED83206.1"/>
    </source>
</evidence>
<dbReference type="PANTHER" id="PTHR15555">
    <property type="entry name" value="ZINC FINGER HIT DOMAIN CONTAINING PROTEIN 2 PROTEIN FON -RELATED"/>
    <property type="match status" value="1"/>
</dbReference>
<sequence length="546" mass="60995">MSVDTPMLPRKKQIRLPFQPSYLPKHANKSQPRCAICTKQQSKYFCPRCNIPYCSLPCYQNTSKHSQCSEPFYRQEIELEMKAERGEKGSKEVQEAKGKMWEMLKKFEEGIGGDTLEGLDGFDQESEGEVDDEEDDGLDELQALLEGSKLDNLSPEELLSLLPPSLRSEFISSISTNSNQPSAVIQTLLESEELSADAEAPWWMPVEGERVGKVEGDHEEEQGFLEGATARDKKKETHAVPDMLNGPIVKPTEAAAENLMYNILAITIAYIQISLVYRISPWTLPSTSLKSNQLDRKETSQQACEDLMKLVPFLEEAGSTLLLKSVEDAEVFVRSLADSNTTIPSSIAKAHLLPLLVPPPTIAVLSDINTTVDPSIPLVQPIHPLQRLLADVHRTLSQSLSSPSVHRSTVDRTYKASSLKSTSSTRKRAIKKLEFLVACVGVIPRTTWVRLGNEAGSFYSTKEREEAEEGEEVDKETNIWLIAQEDQVRDKQKEERLRERGMIESIDKDGEACIETLDDEQDEIADIAINERRGGRIPSGRVIEIG</sequence>
<dbReference type="EMBL" id="LN483142">
    <property type="protein sequence ID" value="CED83206.1"/>
    <property type="molecule type" value="Genomic_DNA"/>
</dbReference>
<dbReference type="AlphaFoldDB" id="A0A0F7SP30"/>
<keyword evidence="1" id="KW-0862">Zinc</keyword>
<dbReference type="InterPro" id="IPR039646">
    <property type="entry name" value="ZNHIT2"/>
</dbReference>
<feature type="compositionally biased region" description="Acidic residues" evidence="2">
    <location>
        <begin position="120"/>
        <end position="134"/>
    </location>
</feature>
<evidence type="ECO:0000256" key="1">
    <source>
        <dbReference type="PROSITE-ProRule" id="PRU00453"/>
    </source>
</evidence>
<accession>A0A0F7SP30</accession>